<comment type="caution">
    <text evidence="1">The sequence shown here is derived from an EMBL/GenBank/DDBJ whole genome shotgun (WGS) entry which is preliminary data.</text>
</comment>
<sequence>MTMTELAQPVPEAAARIVPTGGIGIARDRLRVRAVYGERFRHATSVVNRMMPEIRRLRDGGPRADRVSVLADLAAVHLYLTGEWAWLDETLPRGTVGEHLPLARCVASGLRRLRSYRGPVAVRGDAGTAVDWYRGRRVVTERGFWAASAVPAAAAAQAAHAHTDRPGFLVWSLTGRRTGPVDPYRPDRVVFLPGTRFKVLRVDGGCEPFVLMREMFPQEPVWDAGAGRGSWLDESTVAELQRLPPGGVSRFGGPVDRPPGVIVTGR</sequence>
<accession>A0ABV9B7T4</accession>
<protein>
    <recommendedName>
        <fullName evidence="3">NAD(+)--protein-arginine ADP-ribosyltransferase</fullName>
    </recommendedName>
</protein>
<dbReference type="Proteomes" id="UP001595839">
    <property type="component" value="Unassembled WGS sequence"/>
</dbReference>
<gene>
    <name evidence="1" type="ORF">ACFPIH_53905</name>
</gene>
<keyword evidence="2" id="KW-1185">Reference proteome</keyword>
<evidence type="ECO:0008006" key="3">
    <source>
        <dbReference type="Google" id="ProtNLM"/>
    </source>
</evidence>
<evidence type="ECO:0000313" key="2">
    <source>
        <dbReference type="Proteomes" id="UP001595839"/>
    </source>
</evidence>
<organism evidence="1 2">
    <name type="scientific">Streptomyces vulcanius</name>
    <dbReference type="NCBI Taxonomy" id="1441876"/>
    <lineage>
        <taxon>Bacteria</taxon>
        <taxon>Bacillati</taxon>
        <taxon>Actinomycetota</taxon>
        <taxon>Actinomycetes</taxon>
        <taxon>Kitasatosporales</taxon>
        <taxon>Streptomycetaceae</taxon>
        <taxon>Streptomyces</taxon>
    </lineage>
</organism>
<evidence type="ECO:0000313" key="1">
    <source>
        <dbReference type="EMBL" id="MFC4508192.1"/>
    </source>
</evidence>
<dbReference type="EMBL" id="JBHSFK010000071">
    <property type="protein sequence ID" value="MFC4508192.1"/>
    <property type="molecule type" value="Genomic_DNA"/>
</dbReference>
<proteinExistence type="predicted"/>
<dbReference type="Gene3D" id="3.90.176.10">
    <property type="entry name" value="Toxin ADP-ribosyltransferase, Chain A, domain 1"/>
    <property type="match status" value="1"/>
</dbReference>
<reference evidence="2" key="1">
    <citation type="journal article" date="2019" name="Int. J. Syst. Evol. Microbiol.">
        <title>The Global Catalogue of Microorganisms (GCM) 10K type strain sequencing project: providing services to taxonomists for standard genome sequencing and annotation.</title>
        <authorList>
            <consortium name="The Broad Institute Genomics Platform"/>
            <consortium name="The Broad Institute Genome Sequencing Center for Infectious Disease"/>
            <person name="Wu L."/>
            <person name="Ma J."/>
        </authorList>
    </citation>
    <scope>NUCLEOTIDE SEQUENCE [LARGE SCALE GENOMIC DNA]</scope>
    <source>
        <strain evidence="2">CGMCC 4.7177</strain>
    </source>
</reference>
<name>A0ABV9B7T4_9ACTN</name>
<dbReference type="RefSeq" id="WP_381185501.1">
    <property type="nucleotide sequence ID" value="NZ_JBHSFK010000071.1"/>
</dbReference>